<dbReference type="EMBL" id="BMVO01000011">
    <property type="protein sequence ID" value="GHB10071.1"/>
    <property type="molecule type" value="Genomic_DNA"/>
</dbReference>
<gene>
    <name evidence="3" type="ORF">GCM10010346_36530</name>
</gene>
<evidence type="ECO:0000256" key="1">
    <source>
        <dbReference type="SAM" id="MobiDB-lite"/>
    </source>
</evidence>
<evidence type="ECO:0000256" key="2">
    <source>
        <dbReference type="SAM" id="Phobius"/>
    </source>
</evidence>
<sequence>MSTSSLQGPALWVAISAVVAWLALSIYLLTRAGSAELEWTRTVWVFASVEAIAFAAAGALFGTAVQRSHVAQAEKRAQSAEQVADQNRDEANKGRALAAAMQADATEDQTVGRLTPMGPQDESSAEHGTRRRHAQMARSLFGDLVPPIS</sequence>
<accession>A0ABQ3DW51</accession>
<feature type="transmembrane region" description="Helical" evidence="2">
    <location>
        <begin position="12"/>
        <end position="30"/>
    </location>
</feature>
<evidence type="ECO:0000313" key="3">
    <source>
        <dbReference type="EMBL" id="GHB10071.1"/>
    </source>
</evidence>
<evidence type="ECO:0000313" key="4">
    <source>
        <dbReference type="Proteomes" id="UP000599437"/>
    </source>
</evidence>
<keyword evidence="4" id="KW-1185">Reference proteome</keyword>
<protein>
    <submittedName>
        <fullName evidence="3">Uncharacterized protein</fullName>
    </submittedName>
</protein>
<comment type="caution">
    <text evidence="3">The sequence shown here is derived from an EMBL/GenBank/DDBJ whole genome shotgun (WGS) entry which is preliminary data.</text>
</comment>
<keyword evidence="2" id="KW-0812">Transmembrane</keyword>
<reference evidence="4" key="1">
    <citation type="journal article" date="2019" name="Int. J. Syst. Evol. Microbiol.">
        <title>The Global Catalogue of Microorganisms (GCM) 10K type strain sequencing project: providing services to taxonomists for standard genome sequencing and annotation.</title>
        <authorList>
            <consortium name="The Broad Institute Genomics Platform"/>
            <consortium name="The Broad Institute Genome Sequencing Center for Infectious Disease"/>
            <person name="Wu L."/>
            <person name="Ma J."/>
        </authorList>
    </citation>
    <scope>NUCLEOTIDE SEQUENCE [LARGE SCALE GENOMIC DNA]</scope>
    <source>
        <strain evidence="4">JCM 4737</strain>
    </source>
</reference>
<proteinExistence type="predicted"/>
<dbReference type="Proteomes" id="UP000599437">
    <property type="component" value="Unassembled WGS sequence"/>
</dbReference>
<feature type="region of interest" description="Disordered" evidence="1">
    <location>
        <begin position="71"/>
        <end position="149"/>
    </location>
</feature>
<keyword evidence="2" id="KW-1133">Transmembrane helix</keyword>
<keyword evidence="2" id="KW-0472">Membrane</keyword>
<organism evidence="3 4">
    <name type="scientific">Streptomyces chryseus</name>
    <dbReference type="NCBI Taxonomy" id="68186"/>
    <lineage>
        <taxon>Bacteria</taxon>
        <taxon>Bacillati</taxon>
        <taxon>Actinomycetota</taxon>
        <taxon>Actinomycetes</taxon>
        <taxon>Kitasatosporales</taxon>
        <taxon>Streptomycetaceae</taxon>
        <taxon>Streptomyces</taxon>
    </lineage>
</organism>
<name>A0ABQ3DW51_9ACTN</name>
<feature type="transmembrane region" description="Helical" evidence="2">
    <location>
        <begin position="42"/>
        <end position="65"/>
    </location>
</feature>